<dbReference type="Proteomes" id="UP001258315">
    <property type="component" value="Unassembled WGS sequence"/>
</dbReference>
<evidence type="ECO:0000313" key="3">
    <source>
        <dbReference type="EMBL" id="MDT3402702.1"/>
    </source>
</evidence>
<dbReference type="EMBL" id="JAVLVU010000001">
    <property type="protein sequence ID" value="MDT3402702.1"/>
    <property type="molecule type" value="Genomic_DNA"/>
</dbReference>
<proteinExistence type="predicted"/>
<dbReference type="PROSITE" id="PS51257">
    <property type="entry name" value="PROKAR_LIPOPROTEIN"/>
    <property type="match status" value="1"/>
</dbReference>
<dbReference type="InterPro" id="IPR018756">
    <property type="entry name" value="DUF2314"/>
</dbReference>
<name>A0ABU3GSH9_9SPHI</name>
<keyword evidence="4" id="KW-1185">Reference proteome</keyword>
<feature type="chain" id="PRO_5046904713" evidence="1">
    <location>
        <begin position="20"/>
        <end position="149"/>
    </location>
</feature>
<sequence>MKKLFVYAGLLLLSLQACNNTSTKKPDTVVGLVKEDRTFLALKDTAQSKMSQFVDSLKRHADDEKNYIFAVKSDFVDKGEHEHMWSRVFALQNGTFQGMLVDSPYVIKNIKIQDEVTVPLKDVEDWVIYDEVHHKKLGSFSSEYLKSKR</sequence>
<comment type="caution">
    <text evidence="3">The sequence shown here is derived from an EMBL/GenBank/DDBJ whole genome shotgun (WGS) entry which is preliminary data.</text>
</comment>
<evidence type="ECO:0000313" key="4">
    <source>
        <dbReference type="Proteomes" id="UP001258315"/>
    </source>
</evidence>
<accession>A0ABU3GSH9</accession>
<feature type="signal peptide" evidence="1">
    <location>
        <begin position="1"/>
        <end position="19"/>
    </location>
</feature>
<evidence type="ECO:0000256" key="1">
    <source>
        <dbReference type="SAM" id="SignalP"/>
    </source>
</evidence>
<dbReference type="Pfam" id="PF10077">
    <property type="entry name" value="DUF2314"/>
    <property type="match status" value="1"/>
</dbReference>
<evidence type="ECO:0000259" key="2">
    <source>
        <dbReference type="Pfam" id="PF10077"/>
    </source>
</evidence>
<keyword evidence="1" id="KW-0732">Signal</keyword>
<gene>
    <name evidence="3" type="ORF">QE417_001774</name>
</gene>
<reference evidence="4" key="1">
    <citation type="submission" date="2023-07" db="EMBL/GenBank/DDBJ databases">
        <title>Functional and genomic diversity of the sorghum phyllosphere microbiome.</title>
        <authorList>
            <person name="Shade A."/>
        </authorList>
    </citation>
    <scope>NUCLEOTIDE SEQUENCE [LARGE SCALE GENOMIC DNA]</scope>
    <source>
        <strain evidence="4">SORGH_AS_0422</strain>
    </source>
</reference>
<organism evidence="3 4">
    <name type="scientific">Mucilaginibacter terrae</name>
    <dbReference type="NCBI Taxonomy" id="1955052"/>
    <lineage>
        <taxon>Bacteria</taxon>
        <taxon>Pseudomonadati</taxon>
        <taxon>Bacteroidota</taxon>
        <taxon>Sphingobacteriia</taxon>
        <taxon>Sphingobacteriales</taxon>
        <taxon>Sphingobacteriaceae</taxon>
        <taxon>Mucilaginibacter</taxon>
    </lineage>
</organism>
<protein>
    <submittedName>
        <fullName evidence="3">Uncharacterized protein YegJ (DUF2314 family)</fullName>
    </submittedName>
</protein>
<dbReference type="RefSeq" id="WP_311949378.1">
    <property type="nucleotide sequence ID" value="NZ_JAVLVU010000001.1"/>
</dbReference>
<feature type="domain" description="DUF2314" evidence="2">
    <location>
        <begin position="45"/>
        <end position="147"/>
    </location>
</feature>